<evidence type="ECO:0000256" key="1">
    <source>
        <dbReference type="SAM" id="MobiDB-lite"/>
    </source>
</evidence>
<gene>
    <name evidence="2" type="ORF">B7C42_05645</name>
</gene>
<dbReference type="Proteomes" id="UP000215506">
    <property type="component" value="Unassembled WGS sequence"/>
</dbReference>
<evidence type="ECO:0000313" key="3">
    <source>
        <dbReference type="Proteomes" id="UP000215506"/>
    </source>
</evidence>
<comment type="caution">
    <text evidence="2">The sequence shown here is derived from an EMBL/GenBank/DDBJ whole genome shotgun (WGS) entry which is preliminary data.</text>
</comment>
<feature type="compositionally biased region" description="Basic residues" evidence="1">
    <location>
        <begin position="26"/>
        <end position="35"/>
    </location>
</feature>
<evidence type="ECO:0000313" key="2">
    <source>
        <dbReference type="EMBL" id="OXR42443.1"/>
    </source>
</evidence>
<dbReference type="EMBL" id="NGAF01000014">
    <property type="protein sequence ID" value="OXR42443.1"/>
    <property type="molecule type" value="Genomic_DNA"/>
</dbReference>
<proteinExistence type="predicted"/>
<feature type="compositionally biased region" description="Basic and acidic residues" evidence="1">
    <location>
        <begin position="67"/>
        <end position="82"/>
    </location>
</feature>
<protein>
    <submittedName>
        <fullName evidence="2">Uncharacterized protein</fullName>
    </submittedName>
</protein>
<feature type="region of interest" description="Disordered" evidence="1">
    <location>
        <begin position="67"/>
        <end position="88"/>
    </location>
</feature>
<reference evidence="2 3" key="1">
    <citation type="submission" date="2017-07" db="EMBL/GenBank/DDBJ databases">
        <title>First draft Genome Sequence of Nocardia cerradoensis isolated from human infection.</title>
        <authorList>
            <person name="Carrasco G."/>
        </authorList>
    </citation>
    <scope>NUCLEOTIDE SEQUENCE [LARGE SCALE GENOMIC DNA]</scope>
    <source>
        <strain evidence="2 3">CNM20130759</strain>
    </source>
</reference>
<name>A0A231H0S4_9NOCA</name>
<sequence>MSADRTSPPVRTGKDERDSNAFSNKHDKKRHRAPNAHRIVVRDTRYDPPDARKLAEVIVSFAESLAAEHDETKHSTGIDTAEKPPAAA</sequence>
<accession>A0A231H0S4</accession>
<organism evidence="2 3">
    <name type="scientific">Nocardia cerradoensis</name>
    <dbReference type="NCBI Taxonomy" id="85688"/>
    <lineage>
        <taxon>Bacteria</taxon>
        <taxon>Bacillati</taxon>
        <taxon>Actinomycetota</taxon>
        <taxon>Actinomycetes</taxon>
        <taxon>Mycobacteriales</taxon>
        <taxon>Nocardiaceae</taxon>
        <taxon>Nocardia</taxon>
    </lineage>
</organism>
<dbReference type="AlphaFoldDB" id="A0A231H0S4"/>
<keyword evidence="3" id="KW-1185">Reference proteome</keyword>
<dbReference type="RefSeq" id="WP_143860211.1">
    <property type="nucleotide sequence ID" value="NZ_NGAF01000014.1"/>
</dbReference>
<feature type="region of interest" description="Disordered" evidence="1">
    <location>
        <begin position="1"/>
        <end position="44"/>
    </location>
</feature>